<dbReference type="SUPFAM" id="SSF56235">
    <property type="entry name" value="N-terminal nucleophile aminohydrolases (Ntn hydrolases)"/>
    <property type="match status" value="1"/>
</dbReference>
<dbReference type="GO" id="GO:0005737">
    <property type="term" value="C:cytoplasm"/>
    <property type="evidence" value="ECO:0007669"/>
    <property type="project" value="TreeGrafter"/>
</dbReference>
<dbReference type="GO" id="GO:0005634">
    <property type="term" value="C:nucleus"/>
    <property type="evidence" value="ECO:0007669"/>
    <property type="project" value="UniProtKB-SubCell"/>
</dbReference>
<evidence type="ECO:0000256" key="2">
    <source>
        <dbReference type="ARBA" id="ARBA00004123"/>
    </source>
</evidence>
<dbReference type="PRINTS" id="PR00141">
    <property type="entry name" value="PROTEASOME"/>
</dbReference>
<evidence type="ECO:0000256" key="10">
    <source>
        <dbReference type="SAM" id="MobiDB-lite"/>
    </source>
</evidence>
<name>A0A699YSS4_HAELA</name>
<gene>
    <name evidence="11" type="ORF">HaLaN_05076</name>
</gene>
<feature type="non-terminal residue" evidence="11">
    <location>
        <position position="1"/>
    </location>
</feature>
<evidence type="ECO:0000313" key="12">
    <source>
        <dbReference type="Proteomes" id="UP000485058"/>
    </source>
</evidence>
<keyword evidence="4" id="KW-0963">Cytoplasm</keyword>
<organism evidence="11 12">
    <name type="scientific">Haematococcus lacustris</name>
    <name type="common">Green alga</name>
    <name type="synonym">Haematococcus pluvialis</name>
    <dbReference type="NCBI Taxonomy" id="44745"/>
    <lineage>
        <taxon>Eukaryota</taxon>
        <taxon>Viridiplantae</taxon>
        <taxon>Chlorophyta</taxon>
        <taxon>core chlorophytes</taxon>
        <taxon>Chlorophyceae</taxon>
        <taxon>CS clade</taxon>
        <taxon>Chlamydomonadales</taxon>
        <taxon>Haematococcaceae</taxon>
        <taxon>Haematococcus</taxon>
    </lineage>
</organism>
<dbReference type="Proteomes" id="UP000485058">
    <property type="component" value="Unassembled WGS sequence"/>
</dbReference>
<accession>A0A699YSS4</accession>
<proteinExistence type="predicted"/>
<feature type="non-terminal residue" evidence="11">
    <location>
        <position position="499"/>
    </location>
</feature>
<dbReference type="EC" id="3.4.25.1" evidence="3"/>
<evidence type="ECO:0000256" key="5">
    <source>
        <dbReference type="ARBA" id="ARBA00022670"/>
    </source>
</evidence>
<keyword evidence="6" id="KW-0888">Threonine protease</keyword>
<comment type="subcellular location">
    <subcellularLocation>
        <location evidence="2">Nucleus</location>
    </subcellularLocation>
</comment>
<dbReference type="Gene3D" id="3.60.20.10">
    <property type="entry name" value="Glutamine Phosphoribosylpyrophosphate, subunit 1, domain 1"/>
    <property type="match status" value="1"/>
</dbReference>
<dbReference type="CDD" id="cd03762">
    <property type="entry name" value="proteasome_beta_type_6"/>
    <property type="match status" value="1"/>
</dbReference>
<dbReference type="AlphaFoldDB" id="A0A699YSS4"/>
<evidence type="ECO:0000256" key="7">
    <source>
        <dbReference type="ARBA" id="ARBA00022801"/>
    </source>
</evidence>
<evidence type="ECO:0000256" key="4">
    <source>
        <dbReference type="ARBA" id="ARBA00022490"/>
    </source>
</evidence>
<comment type="caution">
    <text evidence="11">The sequence shown here is derived from an EMBL/GenBank/DDBJ whole genome shotgun (WGS) entry which is preliminary data.</text>
</comment>
<keyword evidence="7" id="KW-0378">Hydrolase</keyword>
<dbReference type="GO" id="GO:0019774">
    <property type="term" value="C:proteasome core complex, beta-subunit complex"/>
    <property type="evidence" value="ECO:0007669"/>
    <property type="project" value="UniProtKB-ARBA"/>
</dbReference>
<dbReference type="Pfam" id="PF00227">
    <property type="entry name" value="Proteasome"/>
    <property type="match status" value="1"/>
</dbReference>
<dbReference type="GO" id="GO:0004298">
    <property type="term" value="F:threonine-type endopeptidase activity"/>
    <property type="evidence" value="ECO:0007669"/>
    <property type="project" value="UniProtKB-KW"/>
</dbReference>
<dbReference type="EMBL" id="BLLF01000269">
    <property type="protein sequence ID" value="GFH09854.1"/>
    <property type="molecule type" value="Genomic_DNA"/>
</dbReference>
<keyword evidence="12" id="KW-1185">Reference proteome</keyword>
<feature type="compositionally biased region" description="Basic and acidic residues" evidence="10">
    <location>
        <begin position="434"/>
        <end position="447"/>
    </location>
</feature>
<evidence type="ECO:0000256" key="6">
    <source>
        <dbReference type="ARBA" id="ARBA00022698"/>
    </source>
</evidence>
<dbReference type="InterPro" id="IPR001353">
    <property type="entry name" value="Proteasome_sua/b"/>
</dbReference>
<dbReference type="PANTHER" id="PTHR32194">
    <property type="entry name" value="METALLOPROTEASE TLDD"/>
    <property type="match status" value="1"/>
</dbReference>
<evidence type="ECO:0000256" key="3">
    <source>
        <dbReference type="ARBA" id="ARBA00012039"/>
    </source>
</evidence>
<feature type="region of interest" description="Disordered" evidence="10">
    <location>
        <begin position="422"/>
        <end position="462"/>
    </location>
</feature>
<evidence type="ECO:0000313" key="11">
    <source>
        <dbReference type="EMBL" id="GFH09854.1"/>
    </source>
</evidence>
<sequence length="499" mass="53100">MYASSSMRAQPVDTSVGSGLKPGEVSMGTTIMCVSYNGGVILGADSRTSTGSYIANRTTDKITPLADNVYILRSGSAADTQAVASYVQLYIAQSQAENNAPITVRAAAHMAMQMAYGNKDMLQAGLIVGGWDKEEGPAVWAIPLGGTLIKVPYAIGGSGSAYIYGFCDKYFRPDMSEAEAKDFVVRAVGHAMARDASSGGCIRTVTIDANGARRDFCPNPQVRNGGWPSMPLVHRHVEPMPMAVDATTTTIKATYSQARRTNGFKWLHETTDNCMASTTQSVPDWLWPRQAGVRLPGHAVVVFISGGFIRLPAASENMPLHFEDCVTRGSTRDTLQGSRASPCKQLGALASTRAPRYPPAIAVWRIWCGSGQHSLSQPASATPSAVLEARRRLTTRLLAQWWCSGAASSRLKGMADQASMSSLSLEGNDGGKAAAERKKAEKAEKAAQRGQKAAVLTAPDPDDPLAAKYGDAGLVASQAVSGRVWTRVEDLNASFSDKE</sequence>
<comment type="catalytic activity">
    <reaction evidence="1">
        <text>Cleavage of peptide bonds with very broad specificity.</text>
        <dbReference type="EC" id="3.4.25.1"/>
    </reaction>
</comment>
<evidence type="ECO:0000256" key="8">
    <source>
        <dbReference type="ARBA" id="ARBA00022942"/>
    </source>
</evidence>
<reference evidence="11 12" key="1">
    <citation type="submission" date="2020-02" db="EMBL/GenBank/DDBJ databases">
        <title>Draft genome sequence of Haematococcus lacustris strain NIES-144.</title>
        <authorList>
            <person name="Morimoto D."/>
            <person name="Nakagawa S."/>
            <person name="Yoshida T."/>
            <person name="Sawayama S."/>
        </authorList>
    </citation>
    <scope>NUCLEOTIDE SEQUENCE [LARGE SCALE GENOMIC DNA]</scope>
    <source>
        <strain evidence="11 12">NIES-144</strain>
    </source>
</reference>
<dbReference type="GO" id="GO:0051603">
    <property type="term" value="P:proteolysis involved in protein catabolic process"/>
    <property type="evidence" value="ECO:0007669"/>
    <property type="project" value="InterPro"/>
</dbReference>
<keyword evidence="5" id="KW-0645">Protease</keyword>
<feature type="active site" description="Nucleophile" evidence="9">
    <location>
        <position position="29"/>
    </location>
</feature>
<evidence type="ECO:0000256" key="9">
    <source>
        <dbReference type="PIRSR" id="PIRSR600243-1"/>
    </source>
</evidence>
<dbReference type="PANTHER" id="PTHR32194:SF0">
    <property type="entry name" value="ATP-DEPENDENT PROTEASE SUBUNIT HSLV"/>
    <property type="match status" value="1"/>
</dbReference>
<dbReference type="InterPro" id="IPR023333">
    <property type="entry name" value="Proteasome_suB-type"/>
</dbReference>
<dbReference type="InterPro" id="IPR000243">
    <property type="entry name" value="Pept_T1A_subB"/>
</dbReference>
<keyword evidence="8 11" id="KW-0647">Proteasome</keyword>
<dbReference type="PROSITE" id="PS51476">
    <property type="entry name" value="PROTEASOME_BETA_2"/>
    <property type="match status" value="1"/>
</dbReference>
<dbReference type="InterPro" id="IPR029055">
    <property type="entry name" value="Ntn_hydrolases_N"/>
</dbReference>
<evidence type="ECO:0000256" key="1">
    <source>
        <dbReference type="ARBA" id="ARBA00001198"/>
    </source>
</evidence>
<protein>
    <recommendedName>
        <fullName evidence="3">proteasome endopeptidase complex</fullName>
        <ecNumber evidence="3">3.4.25.1</ecNumber>
    </recommendedName>
</protein>